<reference evidence="1 2" key="1">
    <citation type="submission" date="2018-12" db="EMBL/GenBank/DDBJ databases">
        <authorList>
            <consortium name="Pathogen Informatics"/>
        </authorList>
    </citation>
    <scope>NUCLEOTIDE SEQUENCE [LARGE SCALE GENOMIC DNA]</scope>
    <source>
        <strain evidence="1 2">NCTC11923</strain>
    </source>
</reference>
<dbReference type="AlphaFoldDB" id="A0A3S4SRB4"/>
<dbReference type="Proteomes" id="UP000276899">
    <property type="component" value="Chromosome"/>
</dbReference>
<evidence type="ECO:0000313" key="1">
    <source>
        <dbReference type="EMBL" id="VEG75896.1"/>
    </source>
</evidence>
<gene>
    <name evidence="1" type="ORF">NCTC11923_02574</name>
</gene>
<organism evidence="1 2">
    <name type="scientific">Actinomyces slackii</name>
    <dbReference type="NCBI Taxonomy" id="52774"/>
    <lineage>
        <taxon>Bacteria</taxon>
        <taxon>Bacillati</taxon>
        <taxon>Actinomycetota</taxon>
        <taxon>Actinomycetes</taxon>
        <taxon>Actinomycetales</taxon>
        <taxon>Actinomycetaceae</taxon>
        <taxon>Actinomyces</taxon>
    </lineage>
</organism>
<dbReference type="RefSeq" id="WP_026426501.1">
    <property type="nucleotide sequence ID" value="NZ_CBCRWE010000026.1"/>
</dbReference>
<sequence>MSIEMTTLTLEDIERRRAEIEEIISQPDFKERQEEGVLLSREQRLLDELEDLNFLRYGHVETD</sequence>
<evidence type="ECO:0000313" key="2">
    <source>
        <dbReference type="Proteomes" id="UP000276899"/>
    </source>
</evidence>
<keyword evidence="2" id="KW-1185">Reference proteome</keyword>
<protein>
    <submittedName>
        <fullName evidence="1">Uncharacterized protein</fullName>
    </submittedName>
</protein>
<dbReference type="STRING" id="1278298.GCA_000428685_00886"/>
<name>A0A3S4SRB4_9ACTO</name>
<accession>A0A3S4SRB4</accession>
<dbReference type="KEGG" id="asla:NCTC11923_02574"/>
<dbReference type="EMBL" id="LR134363">
    <property type="protein sequence ID" value="VEG75896.1"/>
    <property type="molecule type" value="Genomic_DNA"/>
</dbReference>
<proteinExistence type="predicted"/>